<proteinExistence type="predicted"/>
<dbReference type="AlphaFoldDB" id="A0A516TNE7"/>
<reference evidence="3" key="1">
    <citation type="submission" date="2019-03" db="EMBL/GenBank/DDBJ databases">
        <title>Complete genome of Methylacidiphilum kamchatkense Kam1.</title>
        <authorList>
            <person name="Kruse T."/>
            <person name="Murarilal Ratnadevi C."/>
            <person name="Erikstad H.-A."/>
            <person name="Birkeland N.-K."/>
        </authorList>
    </citation>
    <scope>NUCLEOTIDE SEQUENCE [LARGE SCALE GENOMIC DNA]</scope>
    <source>
        <strain evidence="3">kam1</strain>
    </source>
</reference>
<sequence>MDHHYFLFLSARRKRVNGFKLLKDLIMKKIIAIGTTLIILIVFVSFYLFKFHLGFLLDIHKAYQTLEKNRPTIDQIEAAVEQAIPEYLSIIEINIEQIEQTPIGLRIDCSFRVSIDMDIYKVASTPVLQNPEELKSIDLIPKDLREMAIKEIENTVFIPSLPSGMTYDYTHQQIAFRQGEELQLKAAVRASENSLGGWTLEAEIEDAPWGIKTPGTYLKTALQMANDRRDEILVWEQIWRKYLELEQHPKEKQEALRRFAEEKKKQPPLSPKHEMVATTENATKEKIKTSKEHPYAKFEPCFVKVAFFRAAAVYRKIGSDVTIRITRTIRVLSYTIPEGTRAFGKVIKNDGRNGMDVQFTRAILPRGTIVKFNKRAKIIPI</sequence>
<keyword evidence="1" id="KW-1133">Transmembrane helix</keyword>
<evidence type="ECO:0000313" key="2">
    <source>
        <dbReference type="EMBL" id="QDQ42756.1"/>
    </source>
</evidence>
<feature type="transmembrane region" description="Helical" evidence="1">
    <location>
        <begin position="30"/>
        <end position="49"/>
    </location>
</feature>
<accession>A0A516TNE7</accession>
<evidence type="ECO:0000313" key="3">
    <source>
        <dbReference type="Proteomes" id="UP000315925"/>
    </source>
</evidence>
<keyword evidence="1" id="KW-0472">Membrane</keyword>
<evidence type="ECO:0000256" key="1">
    <source>
        <dbReference type="SAM" id="Phobius"/>
    </source>
</evidence>
<dbReference type="EMBL" id="CP037899">
    <property type="protein sequence ID" value="QDQ42756.1"/>
    <property type="molecule type" value="Genomic_DNA"/>
</dbReference>
<gene>
    <name evidence="2" type="ORF">kam1_1538</name>
</gene>
<dbReference type="KEGG" id="mkc:kam1_1538"/>
<organism evidence="2 3">
    <name type="scientific">Methylacidiphilum kamchatkense Kam1</name>
    <dbReference type="NCBI Taxonomy" id="1202785"/>
    <lineage>
        <taxon>Bacteria</taxon>
        <taxon>Pseudomonadati</taxon>
        <taxon>Verrucomicrobiota</taxon>
        <taxon>Methylacidiphilae</taxon>
        <taxon>Methylacidiphilales</taxon>
        <taxon>Methylacidiphilaceae</taxon>
        <taxon>Methylacidiphilum (ex Ratnadevi et al. 2023)</taxon>
    </lineage>
</organism>
<dbReference type="Proteomes" id="UP000315925">
    <property type="component" value="Chromosome"/>
</dbReference>
<protein>
    <submittedName>
        <fullName evidence="2">Uncharacterized protein</fullName>
    </submittedName>
</protein>
<keyword evidence="1" id="KW-0812">Transmembrane</keyword>
<name>A0A516TNE7_9BACT</name>